<evidence type="ECO:0000313" key="4">
    <source>
        <dbReference type="EMBL" id="CAG2248349.1"/>
    </source>
</evidence>
<gene>
    <name evidence="4" type="ORF">MEDL_60204</name>
</gene>
<dbReference type="Gene3D" id="3.10.250.10">
    <property type="entry name" value="SRCR-like domain"/>
    <property type="match status" value="2"/>
</dbReference>
<dbReference type="SMART" id="SM00202">
    <property type="entry name" value="SR"/>
    <property type="match status" value="1"/>
</dbReference>
<evidence type="ECO:0000256" key="1">
    <source>
        <dbReference type="ARBA" id="ARBA00023157"/>
    </source>
</evidence>
<dbReference type="InterPro" id="IPR036772">
    <property type="entry name" value="SRCR-like_dom_sf"/>
</dbReference>
<proteinExistence type="predicted"/>
<dbReference type="PANTHER" id="PTHR48071:SF18">
    <property type="entry name" value="DELETED IN MALIGNANT BRAIN TUMORS 1 PROTEIN-RELATED"/>
    <property type="match status" value="1"/>
</dbReference>
<dbReference type="Pfam" id="PF00530">
    <property type="entry name" value="SRCR"/>
    <property type="match status" value="2"/>
</dbReference>
<dbReference type="PRINTS" id="PR00258">
    <property type="entry name" value="SPERACTRCPTR"/>
</dbReference>
<dbReference type="AlphaFoldDB" id="A0A8S3UQG8"/>
<keyword evidence="5" id="KW-1185">Reference proteome</keyword>
<dbReference type="Proteomes" id="UP000683360">
    <property type="component" value="Unassembled WGS sequence"/>
</dbReference>
<dbReference type="PANTHER" id="PTHR48071">
    <property type="entry name" value="SRCR DOMAIN-CONTAINING PROTEIN"/>
    <property type="match status" value="1"/>
</dbReference>
<evidence type="ECO:0000256" key="2">
    <source>
        <dbReference type="PROSITE-ProRule" id="PRU00196"/>
    </source>
</evidence>
<dbReference type="EMBL" id="CAJPWZ010002933">
    <property type="protein sequence ID" value="CAG2248349.1"/>
    <property type="molecule type" value="Genomic_DNA"/>
</dbReference>
<evidence type="ECO:0000259" key="3">
    <source>
        <dbReference type="PROSITE" id="PS50287"/>
    </source>
</evidence>
<comment type="caution">
    <text evidence="4">The sequence shown here is derived from an EMBL/GenBank/DDBJ whole genome shotgun (WGS) entry which is preliminary data.</text>
</comment>
<feature type="disulfide bond" evidence="2">
    <location>
        <begin position="28"/>
        <end position="38"/>
    </location>
</feature>
<protein>
    <recommendedName>
        <fullName evidence="3">SRCR domain-containing protein</fullName>
    </recommendedName>
</protein>
<reference evidence="4" key="1">
    <citation type="submission" date="2021-03" db="EMBL/GenBank/DDBJ databases">
        <authorList>
            <person name="Bekaert M."/>
        </authorList>
    </citation>
    <scope>NUCLEOTIDE SEQUENCE</scope>
</reference>
<organism evidence="4 5">
    <name type="scientific">Mytilus edulis</name>
    <name type="common">Blue mussel</name>
    <dbReference type="NCBI Taxonomy" id="6550"/>
    <lineage>
        <taxon>Eukaryota</taxon>
        <taxon>Metazoa</taxon>
        <taxon>Spiralia</taxon>
        <taxon>Lophotrochozoa</taxon>
        <taxon>Mollusca</taxon>
        <taxon>Bivalvia</taxon>
        <taxon>Autobranchia</taxon>
        <taxon>Pteriomorphia</taxon>
        <taxon>Mytilida</taxon>
        <taxon>Mytiloidea</taxon>
        <taxon>Mytilidae</taxon>
        <taxon>Mytilinae</taxon>
        <taxon>Mytilus</taxon>
    </lineage>
</organism>
<dbReference type="InterPro" id="IPR001190">
    <property type="entry name" value="SRCR"/>
</dbReference>
<sequence length="164" mass="17958">MVSSCWTPQILNSTDSGTGLVWMDNLDCNGDETDVALCKSDGFGSKTCSHKRKAAIYCGQDIQVRIHGGKGFYEGNVEIFHGQKWYPVCKEGFSMASAKVVCRTLGFPDRADPELLNSYNDNLIDNITDSGQLLSCSGTEGDIGLCHLKETTSNCSQQTIRCRE</sequence>
<feature type="domain" description="SRCR" evidence="3">
    <location>
        <begin position="17"/>
        <end position="59"/>
    </location>
</feature>
<feature type="disulfide bond" evidence="2">
    <location>
        <begin position="136"/>
        <end position="146"/>
    </location>
</feature>
<feature type="domain" description="SRCR" evidence="3">
    <location>
        <begin position="64"/>
        <end position="164"/>
    </location>
</feature>
<accession>A0A8S3UQG8</accession>
<dbReference type="PROSITE" id="PS50287">
    <property type="entry name" value="SRCR_2"/>
    <property type="match status" value="2"/>
</dbReference>
<dbReference type="SUPFAM" id="SSF56487">
    <property type="entry name" value="SRCR-like"/>
    <property type="match status" value="2"/>
</dbReference>
<dbReference type="GO" id="GO:0016020">
    <property type="term" value="C:membrane"/>
    <property type="evidence" value="ECO:0007669"/>
    <property type="project" value="InterPro"/>
</dbReference>
<comment type="caution">
    <text evidence="2">Lacks conserved residue(s) required for the propagation of feature annotation.</text>
</comment>
<name>A0A8S3UQG8_MYTED</name>
<keyword evidence="1 2" id="KW-1015">Disulfide bond</keyword>
<dbReference type="OrthoDB" id="6128208at2759"/>
<evidence type="ECO:0000313" key="5">
    <source>
        <dbReference type="Proteomes" id="UP000683360"/>
    </source>
</evidence>